<evidence type="ECO:0000313" key="2">
    <source>
        <dbReference type="Proteomes" id="UP000640489"/>
    </source>
</evidence>
<name>A0A930VBS4_9ACTN</name>
<gene>
    <name evidence="1" type="ORF">ISU07_01165</name>
</gene>
<sequence>MNDLLLNAELDYRVNRIREDWRPIRARRARRRRRRGAADTSTWIG</sequence>
<dbReference type="AlphaFoldDB" id="A0A930VBS4"/>
<keyword evidence="2" id="KW-1185">Reference proteome</keyword>
<reference evidence="1" key="1">
    <citation type="submission" date="2020-11" db="EMBL/GenBank/DDBJ databases">
        <title>Nocardioides sp. nov., isolated from Soil of Cynanchum wilfordii Hemsley rhizosphere.</title>
        <authorList>
            <person name="Lee J.-S."/>
            <person name="Suh M.K."/>
            <person name="Kim J.-S."/>
        </authorList>
    </citation>
    <scope>NUCLEOTIDE SEQUENCE</scope>
    <source>
        <strain evidence="1">KCTC 19275</strain>
    </source>
</reference>
<accession>A0A930VBS4</accession>
<evidence type="ECO:0000313" key="1">
    <source>
        <dbReference type="EMBL" id="MBF4761722.1"/>
    </source>
</evidence>
<protein>
    <submittedName>
        <fullName evidence="1">Uncharacterized protein</fullName>
    </submittedName>
</protein>
<comment type="caution">
    <text evidence="1">The sequence shown here is derived from an EMBL/GenBank/DDBJ whole genome shotgun (WGS) entry which is preliminary data.</text>
</comment>
<organism evidence="1 2">
    <name type="scientific">Nocardioides islandensis</name>
    <dbReference type="NCBI Taxonomy" id="433663"/>
    <lineage>
        <taxon>Bacteria</taxon>
        <taxon>Bacillati</taxon>
        <taxon>Actinomycetota</taxon>
        <taxon>Actinomycetes</taxon>
        <taxon>Propionibacteriales</taxon>
        <taxon>Nocardioidaceae</taxon>
        <taxon>Nocardioides</taxon>
    </lineage>
</organism>
<proteinExistence type="predicted"/>
<dbReference type="Proteomes" id="UP000640489">
    <property type="component" value="Unassembled WGS sequence"/>
</dbReference>
<dbReference type="RefSeq" id="WP_194704918.1">
    <property type="nucleotide sequence ID" value="NZ_JADKPN010000001.1"/>
</dbReference>
<dbReference type="EMBL" id="JADKPN010000001">
    <property type="protein sequence ID" value="MBF4761722.1"/>
    <property type="molecule type" value="Genomic_DNA"/>
</dbReference>